<keyword evidence="3" id="KW-0813">Transport</keyword>
<keyword evidence="6" id="KW-0472">Membrane</keyword>
<sequence length="454" mass="51860">MHKIYLSLLLVSFAYAQSVSFDKILETTIKNSKDLQKQKLNIESSKLDIENIDAVSYGKFSLSEEISRTNHSGYVFNSKLSSREATFNDFGFTPSAMAQAMAGQNVIPDNLNYPSARNNFNTKLTYDIPLFTGFKLSNQKDILKLQEQANSIKYNLDKKELEFEVLKAYNSAVVAKDFVKALEKAKESVLFMKNGAIAFHKEGLVTKIDVNEAKVYESNINSQLLEAKNNFQLALAYLGFLSSYDSITDVENLENIYFKFPNEKELYEQALKNRDEIKMQNIQVDASKKNIDIAKAAYYPTVFSRLEYGFNDDTLTLSQDKDYYMAMVGITITLFDNTRNIEKQKSKIEYAKATLNQEKLKDAIKLELKKAVLNLETKEKILLEKMQAKNLANDILEQAKLQYKNQLISMTTLLQQEANFRKNEALLIEARYEKSLALASLNLVLGKNIKEEKN</sequence>
<dbReference type="EMBL" id="CP042652">
    <property type="protein sequence ID" value="QKE28514.1"/>
    <property type="molecule type" value="Genomic_DNA"/>
</dbReference>
<feature type="chain" id="PRO_5026750254" evidence="8">
    <location>
        <begin position="17"/>
        <end position="454"/>
    </location>
</feature>
<evidence type="ECO:0000256" key="4">
    <source>
        <dbReference type="ARBA" id="ARBA00022452"/>
    </source>
</evidence>
<dbReference type="PANTHER" id="PTHR30026">
    <property type="entry name" value="OUTER MEMBRANE PROTEIN TOLC"/>
    <property type="match status" value="1"/>
</dbReference>
<dbReference type="GO" id="GO:0009279">
    <property type="term" value="C:cell outer membrane"/>
    <property type="evidence" value="ECO:0007669"/>
    <property type="project" value="UniProtKB-SubCell"/>
</dbReference>
<dbReference type="GO" id="GO:0015562">
    <property type="term" value="F:efflux transmembrane transporter activity"/>
    <property type="evidence" value="ECO:0007669"/>
    <property type="project" value="InterPro"/>
</dbReference>
<keyword evidence="10" id="KW-1185">Reference proteome</keyword>
<accession>A0A6M8EZH1</accession>
<dbReference type="Proteomes" id="UP000503483">
    <property type="component" value="Chromosome"/>
</dbReference>
<evidence type="ECO:0000256" key="8">
    <source>
        <dbReference type="SAM" id="SignalP"/>
    </source>
</evidence>
<evidence type="ECO:0000256" key="1">
    <source>
        <dbReference type="ARBA" id="ARBA00004442"/>
    </source>
</evidence>
<dbReference type="GO" id="GO:1990281">
    <property type="term" value="C:efflux pump complex"/>
    <property type="evidence" value="ECO:0007669"/>
    <property type="project" value="TreeGrafter"/>
</dbReference>
<evidence type="ECO:0000313" key="9">
    <source>
        <dbReference type="EMBL" id="QKE28514.1"/>
    </source>
</evidence>
<name>A0A6M8EZH1_9BACT</name>
<feature type="signal peptide" evidence="8">
    <location>
        <begin position="1"/>
        <end position="16"/>
    </location>
</feature>
<evidence type="ECO:0000256" key="7">
    <source>
        <dbReference type="ARBA" id="ARBA00023237"/>
    </source>
</evidence>
<evidence type="ECO:0000256" key="2">
    <source>
        <dbReference type="ARBA" id="ARBA00007613"/>
    </source>
</evidence>
<dbReference type="Pfam" id="PF02321">
    <property type="entry name" value="OEP"/>
    <property type="match status" value="1"/>
</dbReference>
<keyword evidence="5" id="KW-0812">Transmembrane</keyword>
<keyword evidence="4" id="KW-1134">Transmembrane beta strand</keyword>
<comment type="subcellular location">
    <subcellularLocation>
        <location evidence="1">Cell outer membrane</location>
    </subcellularLocation>
</comment>
<keyword evidence="7" id="KW-0998">Cell outer membrane</keyword>
<evidence type="ECO:0000256" key="6">
    <source>
        <dbReference type="ARBA" id="ARBA00023136"/>
    </source>
</evidence>
<dbReference type="KEGG" id="paco:AACT_1341"/>
<evidence type="ECO:0000256" key="5">
    <source>
        <dbReference type="ARBA" id="ARBA00022692"/>
    </source>
</evidence>
<dbReference type="InterPro" id="IPR051906">
    <property type="entry name" value="TolC-like"/>
</dbReference>
<dbReference type="RefSeq" id="WP_172126089.1">
    <property type="nucleotide sequence ID" value="NZ_CP042652.1"/>
</dbReference>
<protein>
    <submittedName>
        <fullName evidence="9">RND family efflux system, outer membrane channel protein, TolC family</fullName>
    </submittedName>
</protein>
<dbReference type="AlphaFoldDB" id="A0A6M8EZH1"/>
<dbReference type="Gene3D" id="1.20.1600.10">
    <property type="entry name" value="Outer membrane efflux proteins (OEP)"/>
    <property type="match status" value="1"/>
</dbReference>
<comment type="similarity">
    <text evidence="2">Belongs to the outer membrane factor (OMF) (TC 1.B.17) family.</text>
</comment>
<reference evidence="9 10" key="1">
    <citation type="submission" date="2019-08" db="EMBL/GenBank/DDBJ databases">
        <title>Complete genome sequence of Arcobacter acticola.</title>
        <authorList>
            <person name="Miller W."/>
        </authorList>
    </citation>
    <scope>NUCLEOTIDE SEQUENCE [LARGE SCALE GENOMIC DNA]</scope>
    <source>
        <strain evidence="9 10">KCTC 52212</strain>
    </source>
</reference>
<dbReference type="PANTHER" id="PTHR30026:SF20">
    <property type="entry name" value="OUTER MEMBRANE PROTEIN TOLC"/>
    <property type="match status" value="1"/>
</dbReference>
<dbReference type="InterPro" id="IPR003423">
    <property type="entry name" value="OMP_efflux"/>
</dbReference>
<evidence type="ECO:0000313" key="10">
    <source>
        <dbReference type="Proteomes" id="UP000503483"/>
    </source>
</evidence>
<dbReference type="GO" id="GO:0015288">
    <property type="term" value="F:porin activity"/>
    <property type="evidence" value="ECO:0007669"/>
    <property type="project" value="TreeGrafter"/>
</dbReference>
<proteinExistence type="inferred from homology"/>
<evidence type="ECO:0000256" key="3">
    <source>
        <dbReference type="ARBA" id="ARBA00022448"/>
    </source>
</evidence>
<keyword evidence="8" id="KW-0732">Signal</keyword>
<gene>
    <name evidence="9" type="ORF">AACT_1341</name>
</gene>
<organism evidence="9 10">
    <name type="scientific">Arcobacter acticola</name>
    <dbReference type="NCBI Taxonomy" id="1849015"/>
    <lineage>
        <taxon>Bacteria</taxon>
        <taxon>Pseudomonadati</taxon>
        <taxon>Campylobacterota</taxon>
        <taxon>Epsilonproteobacteria</taxon>
        <taxon>Campylobacterales</taxon>
        <taxon>Arcobacteraceae</taxon>
        <taxon>Arcobacter</taxon>
    </lineage>
</organism>
<dbReference type="SUPFAM" id="SSF56954">
    <property type="entry name" value="Outer membrane efflux proteins (OEP)"/>
    <property type="match status" value="1"/>
</dbReference>